<dbReference type="AlphaFoldDB" id="A0A1V6V7R1"/>
<dbReference type="EMBL" id="MDDG01000001">
    <property type="protein sequence ID" value="OQE46735.1"/>
    <property type="molecule type" value="Genomic_DNA"/>
</dbReference>
<name>A0A1V6V7R1_9EURO</name>
<evidence type="ECO:0000313" key="1">
    <source>
        <dbReference type="EMBL" id="OQE46735.1"/>
    </source>
</evidence>
<accession>A0A1V6V7R1</accession>
<keyword evidence="2" id="KW-1185">Reference proteome</keyword>
<evidence type="ECO:0000313" key="2">
    <source>
        <dbReference type="Proteomes" id="UP000191500"/>
    </source>
</evidence>
<proteinExistence type="predicted"/>
<protein>
    <submittedName>
        <fullName evidence="1">Uncharacterized protein</fullName>
    </submittedName>
</protein>
<dbReference type="Proteomes" id="UP000191500">
    <property type="component" value="Unassembled WGS sequence"/>
</dbReference>
<dbReference type="PANTHER" id="PTHR47843">
    <property type="entry name" value="BTB DOMAIN-CONTAINING PROTEIN-RELATED"/>
    <property type="match status" value="1"/>
</dbReference>
<organism evidence="1 2">
    <name type="scientific">Penicillium coprophilum</name>
    <dbReference type="NCBI Taxonomy" id="36646"/>
    <lineage>
        <taxon>Eukaryota</taxon>
        <taxon>Fungi</taxon>
        <taxon>Dikarya</taxon>
        <taxon>Ascomycota</taxon>
        <taxon>Pezizomycotina</taxon>
        <taxon>Eurotiomycetes</taxon>
        <taxon>Eurotiomycetidae</taxon>
        <taxon>Eurotiales</taxon>
        <taxon>Aspergillaceae</taxon>
        <taxon>Penicillium</taxon>
    </lineage>
</organism>
<sequence length="177" mass="19963">MVEYLYQLDYEVRIHYPETDVVIGLDNWTLDTDTDTRTDSTEALSKSAGGLMTSVVPISVHILMYSLADRMFNEGLKVPSKNKAEQELGKRLNSKIFPHAIAQIKSSTPESDQVLRDTAIKITKELRMPKAEPGQDKLSSAFPNSLVKSFPQFTSDLAVKMREKTVSLWNCYGAWNM</sequence>
<dbReference type="STRING" id="36646.A0A1V6V7R1"/>
<dbReference type="PANTHER" id="PTHR47843:SF5">
    <property type="entry name" value="BTB_POZ DOMAIN PROTEIN"/>
    <property type="match status" value="1"/>
</dbReference>
<reference evidence="2" key="1">
    <citation type="journal article" date="2017" name="Nat. Microbiol.">
        <title>Global analysis of biosynthetic gene clusters reveals vast potential of secondary metabolite production in Penicillium species.</title>
        <authorList>
            <person name="Nielsen J.C."/>
            <person name="Grijseels S."/>
            <person name="Prigent S."/>
            <person name="Ji B."/>
            <person name="Dainat J."/>
            <person name="Nielsen K.F."/>
            <person name="Frisvad J.C."/>
            <person name="Workman M."/>
            <person name="Nielsen J."/>
        </authorList>
    </citation>
    <scope>NUCLEOTIDE SEQUENCE [LARGE SCALE GENOMIC DNA]</scope>
    <source>
        <strain evidence="2">IBT 31321</strain>
    </source>
</reference>
<gene>
    <name evidence="1" type="ORF">PENCOP_c001G08159</name>
</gene>
<comment type="caution">
    <text evidence="1">The sequence shown here is derived from an EMBL/GenBank/DDBJ whole genome shotgun (WGS) entry which is preliminary data.</text>
</comment>